<keyword evidence="4" id="KW-1185">Reference proteome</keyword>
<feature type="transmembrane region" description="Helical" evidence="2">
    <location>
        <begin position="103"/>
        <end position="132"/>
    </location>
</feature>
<feature type="transmembrane region" description="Helical" evidence="2">
    <location>
        <begin position="72"/>
        <end position="91"/>
    </location>
</feature>
<name>A0ABW1LHD3_9ACTN</name>
<evidence type="ECO:0000256" key="1">
    <source>
        <dbReference type="SAM" id="MobiDB-lite"/>
    </source>
</evidence>
<feature type="transmembrane region" description="Helical" evidence="2">
    <location>
        <begin position="12"/>
        <end position="31"/>
    </location>
</feature>
<feature type="compositionally biased region" description="Pro residues" evidence="1">
    <location>
        <begin position="153"/>
        <end position="173"/>
    </location>
</feature>
<protein>
    <submittedName>
        <fullName evidence="3">Uncharacterized protein</fullName>
    </submittedName>
</protein>
<dbReference type="Proteomes" id="UP001596135">
    <property type="component" value="Unassembled WGS sequence"/>
</dbReference>
<feature type="transmembrane region" description="Helical" evidence="2">
    <location>
        <begin position="183"/>
        <end position="210"/>
    </location>
</feature>
<feature type="transmembrane region" description="Helical" evidence="2">
    <location>
        <begin position="268"/>
        <end position="286"/>
    </location>
</feature>
<organism evidence="3 4">
    <name type="scientific">Nocardioides hankookensis</name>
    <dbReference type="NCBI Taxonomy" id="443157"/>
    <lineage>
        <taxon>Bacteria</taxon>
        <taxon>Bacillati</taxon>
        <taxon>Actinomycetota</taxon>
        <taxon>Actinomycetes</taxon>
        <taxon>Propionibacteriales</taxon>
        <taxon>Nocardioidaceae</taxon>
        <taxon>Nocardioides</taxon>
    </lineage>
</organism>
<keyword evidence="2" id="KW-0472">Membrane</keyword>
<accession>A0ABW1LHD3</accession>
<dbReference type="EMBL" id="JBHSRJ010000003">
    <property type="protein sequence ID" value="MFC6042517.1"/>
    <property type="molecule type" value="Genomic_DNA"/>
</dbReference>
<keyword evidence="2" id="KW-0812">Transmembrane</keyword>
<feature type="transmembrane region" description="Helical" evidence="2">
    <location>
        <begin position="236"/>
        <end position="262"/>
    </location>
</feature>
<comment type="caution">
    <text evidence="3">The sequence shown here is derived from an EMBL/GenBank/DDBJ whole genome shotgun (WGS) entry which is preliminary data.</text>
</comment>
<keyword evidence="2" id="KW-1133">Transmembrane helix</keyword>
<proteinExistence type="predicted"/>
<dbReference type="RefSeq" id="WP_379151384.1">
    <property type="nucleotide sequence ID" value="NZ_JBHSRJ010000003.1"/>
</dbReference>
<gene>
    <name evidence="3" type="ORF">ACFPYL_05510</name>
</gene>
<evidence type="ECO:0000313" key="4">
    <source>
        <dbReference type="Proteomes" id="UP001596135"/>
    </source>
</evidence>
<reference evidence="4" key="1">
    <citation type="journal article" date="2019" name="Int. J. Syst. Evol. Microbiol.">
        <title>The Global Catalogue of Microorganisms (GCM) 10K type strain sequencing project: providing services to taxonomists for standard genome sequencing and annotation.</title>
        <authorList>
            <consortium name="The Broad Institute Genomics Platform"/>
            <consortium name="The Broad Institute Genome Sequencing Center for Infectious Disease"/>
            <person name="Wu L."/>
            <person name="Ma J."/>
        </authorList>
    </citation>
    <scope>NUCLEOTIDE SEQUENCE [LARGE SCALE GENOMIC DNA]</scope>
    <source>
        <strain evidence="4">CCUG 54522</strain>
    </source>
</reference>
<evidence type="ECO:0000313" key="3">
    <source>
        <dbReference type="EMBL" id="MFC6042517.1"/>
    </source>
</evidence>
<evidence type="ECO:0000256" key="2">
    <source>
        <dbReference type="SAM" id="Phobius"/>
    </source>
</evidence>
<feature type="region of interest" description="Disordered" evidence="1">
    <location>
        <begin position="140"/>
        <end position="173"/>
    </location>
</feature>
<sequence>MSEPTPERPRQVTMAGWLIMVGSAFALGLVVDRLAGLHTIEFQETVRRAISEPPLSSLGLGVEGATSAVRTLAMVTAGCATAAGILGFHVLRRSRSARAAVTVLAVPLFLAGMVTGGFITSVVAASAAILWLQPSRSWFDGTPPPERRTPRAVGPPAPAPPAPAPAPAPTPAPAPASAARPPAVWWACVITWVCTAAVAVGLVVNAILIVRSPDSVLDGMHRQYPELSQQGVSDDLLVVLTCLMVAGLVLWCLAAAALAVLVYRRVDWARVVLVVSAATAGAICLAGTAIGAILLLPPLLASVCCIALLLRADTRPWFTPTGRPSPGGPVPPR</sequence>